<feature type="domain" description="GS catalytic" evidence="6">
    <location>
        <begin position="127"/>
        <end position="473"/>
    </location>
</feature>
<feature type="region of interest" description="Disordered" evidence="5">
    <location>
        <begin position="1"/>
        <end position="31"/>
    </location>
</feature>
<keyword evidence="2" id="KW-0436">Ligase</keyword>
<dbReference type="PANTHER" id="PTHR43785:SF12">
    <property type="entry name" value="TYPE-1 GLUTAMINE SYNTHETASE 2"/>
    <property type="match status" value="1"/>
</dbReference>
<evidence type="ECO:0000256" key="3">
    <source>
        <dbReference type="PROSITE-ProRule" id="PRU01331"/>
    </source>
</evidence>
<evidence type="ECO:0000256" key="2">
    <source>
        <dbReference type="ARBA" id="ARBA00022598"/>
    </source>
</evidence>
<comment type="caution">
    <text evidence="7">The sequence shown here is derived from an EMBL/GenBank/DDBJ whole genome shotgun (WGS) entry which is preliminary data.</text>
</comment>
<dbReference type="SUPFAM" id="SSF55931">
    <property type="entry name" value="Glutamine synthetase/guanido kinase"/>
    <property type="match status" value="1"/>
</dbReference>
<dbReference type="InterPro" id="IPR036651">
    <property type="entry name" value="Gln_synt_N_sf"/>
</dbReference>
<proteinExistence type="inferred from homology"/>
<evidence type="ECO:0000256" key="4">
    <source>
        <dbReference type="RuleBase" id="RU000384"/>
    </source>
</evidence>
<comment type="similarity">
    <text evidence="1 3 4">Belongs to the glutamine synthetase family.</text>
</comment>
<gene>
    <name evidence="7" type="primary">glnA</name>
    <name evidence="7" type="ORF">GORBP_074_00770</name>
</gene>
<evidence type="ECO:0000256" key="5">
    <source>
        <dbReference type="SAM" id="MobiDB-lite"/>
    </source>
</evidence>
<dbReference type="InterPro" id="IPR008146">
    <property type="entry name" value="Gln_synth_cat_dom"/>
</dbReference>
<dbReference type="Proteomes" id="UP000010744">
    <property type="component" value="Unassembled WGS sequence"/>
</dbReference>
<organism evidence="7 8">
    <name type="scientific">Gordonia rubripertincta NBRC 101908</name>
    <dbReference type="NCBI Taxonomy" id="1077975"/>
    <lineage>
        <taxon>Bacteria</taxon>
        <taxon>Bacillati</taxon>
        <taxon>Actinomycetota</taxon>
        <taxon>Actinomycetes</taxon>
        <taxon>Mycobacteriales</taxon>
        <taxon>Gordoniaceae</taxon>
        <taxon>Gordonia</taxon>
    </lineage>
</organism>
<dbReference type="Gene3D" id="3.30.590.10">
    <property type="entry name" value="Glutamine synthetase/guanido kinase, catalytic domain"/>
    <property type="match status" value="1"/>
</dbReference>
<accession>A0ABQ0HW43</accession>
<dbReference type="Gene3D" id="3.10.20.70">
    <property type="entry name" value="Glutamine synthetase, N-terminal domain"/>
    <property type="match status" value="1"/>
</dbReference>
<sequence length="473" mass="49720">MPNPCGSATGTATLHNTVDMDSRSDPAGDSPSSMLLATVVNPAGLTLAKTVTPERVPAFASVGLGASPSWHAFAIDQTGIAFSDEVGVVGDQRIRIDLDARVEVDPTLSWAPGEFFGLTGDPVPQCARGTLRRVVAELVDAGLHAMVGHELEFVLVTADGSPLPSAPWTPYGAVGLLEYEEFVRDVLVSCRAAGIAVEQLHPEHARWQFEVSLGPADPVTAADRLVLTRLIIGRIARKYGLRASFSPKPFADEAGCGAHQHVSLHRGDRPLFSGGTGVAGMTSDGARALAGIVDALLELQGVLCGSVVSGLRMLPGQWAGAHVCWGVENREAAVRLVRADSAHDASVAGAQGDRPEVRGRGANVEVKITDPSANVYFATAAILGAAAAGIEREATLPPEVAVDPRTRAPGERTLLSTDQGEVVDRMDASPLLRGILGDPAVDALVAVRRYEVVHIPDHTPEALAERFRLAWSM</sequence>
<dbReference type="Pfam" id="PF00120">
    <property type="entry name" value="Gln-synt_C"/>
    <property type="match status" value="1"/>
</dbReference>
<dbReference type="SMART" id="SM01230">
    <property type="entry name" value="Gln-synt_C"/>
    <property type="match status" value="1"/>
</dbReference>
<dbReference type="PROSITE" id="PS51987">
    <property type="entry name" value="GS_CATALYTIC"/>
    <property type="match status" value="1"/>
</dbReference>
<dbReference type="PANTHER" id="PTHR43785">
    <property type="entry name" value="GAMMA-GLUTAMYLPUTRESCINE SYNTHETASE"/>
    <property type="match status" value="1"/>
</dbReference>
<feature type="compositionally biased region" description="Polar residues" evidence="5">
    <location>
        <begin position="1"/>
        <end position="16"/>
    </location>
</feature>
<keyword evidence="8" id="KW-1185">Reference proteome</keyword>
<dbReference type="InterPro" id="IPR014746">
    <property type="entry name" value="Gln_synth/guanido_kin_cat_dom"/>
</dbReference>
<evidence type="ECO:0000256" key="1">
    <source>
        <dbReference type="ARBA" id="ARBA00009897"/>
    </source>
</evidence>
<reference evidence="7 8" key="1">
    <citation type="submission" date="2012-08" db="EMBL/GenBank/DDBJ databases">
        <title>Whole genome shotgun sequence of Gordonia rubripertincta NBRC 101908.</title>
        <authorList>
            <person name="Takarada H."/>
            <person name="Hosoyama A."/>
            <person name="Tsuchikane K."/>
            <person name="Katsumata H."/>
            <person name="Baba S."/>
            <person name="Ohji S."/>
            <person name="Yamazaki S."/>
            <person name="Fujita N."/>
        </authorList>
    </citation>
    <scope>NUCLEOTIDE SEQUENCE [LARGE SCALE GENOMIC DNA]</scope>
    <source>
        <strain evidence="7 8">NBRC 101908</strain>
    </source>
</reference>
<dbReference type="EMBL" id="BAHB01000074">
    <property type="protein sequence ID" value="GAB86477.1"/>
    <property type="molecule type" value="Genomic_DNA"/>
</dbReference>
<name>A0ABQ0HW43_GORRU</name>
<evidence type="ECO:0000259" key="6">
    <source>
        <dbReference type="PROSITE" id="PS51987"/>
    </source>
</evidence>
<protein>
    <submittedName>
        <fullName evidence="7">Glutamine synthetase I</fullName>
    </submittedName>
</protein>
<evidence type="ECO:0000313" key="7">
    <source>
        <dbReference type="EMBL" id="GAB86477.1"/>
    </source>
</evidence>
<evidence type="ECO:0000313" key="8">
    <source>
        <dbReference type="Proteomes" id="UP000010744"/>
    </source>
</evidence>